<protein>
    <recommendedName>
        <fullName evidence="3">BON domain-containing protein</fullName>
    </recommendedName>
</protein>
<dbReference type="EMBL" id="JBHUJB010000008">
    <property type="protein sequence ID" value="MFD2157529.1"/>
    <property type="molecule type" value="Genomic_DNA"/>
</dbReference>
<dbReference type="InterPro" id="IPR029052">
    <property type="entry name" value="Metallo-depent_PP-like"/>
</dbReference>
<proteinExistence type="predicted"/>
<dbReference type="Gene3D" id="3.60.21.10">
    <property type="match status" value="1"/>
</dbReference>
<evidence type="ECO:0000313" key="1">
    <source>
        <dbReference type="EMBL" id="MFD2157529.1"/>
    </source>
</evidence>
<name>A0ABW4Z6N2_9BACT</name>
<evidence type="ECO:0000313" key="2">
    <source>
        <dbReference type="Proteomes" id="UP001597389"/>
    </source>
</evidence>
<keyword evidence="2" id="KW-1185">Reference proteome</keyword>
<gene>
    <name evidence="1" type="ORF">ACFSW8_01305</name>
</gene>
<sequence>MNPVYHNTHNRRSFIKKTTTLAGTLSLAPSFLWAHSSNDPSAEFHVAFLSDPHIPEDPNDGWNGFLPIDNMQKVIPNVLKSQAQATIINGDAARLIGTVADYQVLKRLLQPVAAINLILRSSEGTLRATKNLAVSGMIEAVRDQTKIVDTKQINAVLMQPHWRHNQQLEPVQPIAMTNKEKNK</sequence>
<accession>A0ABW4Z6N2</accession>
<reference evidence="2" key="1">
    <citation type="journal article" date="2019" name="Int. J. Syst. Evol. Microbiol.">
        <title>The Global Catalogue of Microorganisms (GCM) 10K type strain sequencing project: providing services to taxonomists for standard genome sequencing and annotation.</title>
        <authorList>
            <consortium name="The Broad Institute Genomics Platform"/>
            <consortium name="The Broad Institute Genome Sequencing Center for Infectious Disease"/>
            <person name="Wu L."/>
            <person name="Ma J."/>
        </authorList>
    </citation>
    <scope>NUCLEOTIDE SEQUENCE [LARGE SCALE GENOMIC DNA]</scope>
    <source>
        <strain evidence="2">CCUG 57942</strain>
    </source>
</reference>
<organism evidence="1 2">
    <name type="scientific">Rubritalea tangerina</name>
    <dbReference type="NCBI Taxonomy" id="430798"/>
    <lineage>
        <taxon>Bacteria</taxon>
        <taxon>Pseudomonadati</taxon>
        <taxon>Verrucomicrobiota</taxon>
        <taxon>Verrucomicrobiia</taxon>
        <taxon>Verrucomicrobiales</taxon>
        <taxon>Rubritaleaceae</taxon>
        <taxon>Rubritalea</taxon>
    </lineage>
</organism>
<evidence type="ECO:0008006" key="3">
    <source>
        <dbReference type="Google" id="ProtNLM"/>
    </source>
</evidence>
<dbReference type="Proteomes" id="UP001597389">
    <property type="component" value="Unassembled WGS sequence"/>
</dbReference>
<comment type="caution">
    <text evidence="1">The sequence shown here is derived from an EMBL/GenBank/DDBJ whole genome shotgun (WGS) entry which is preliminary data.</text>
</comment>
<dbReference type="RefSeq" id="WP_377177247.1">
    <property type="nucleotide sequence ID" value="NZ_JBHUJB010000008.1"/>
</dbReference>